<evidence type="ECO:0000313" key="10">
    <source>
        <dbReference type="Proteomes" id="UP000321726"/>
    </source>
</evidence>
<evidence type="ECO:0000256" key="2">
    <source>
        <dbReference type="ARBA" id="ARBA00021622"/>
    </source>
</evidence>
<name>A0A1M7EA24_9GAMM</name>
<proteinExistence type="inferred from homology"/>
<comment type="similarity">
    <text evidence="1">Belongs to the type III secretion exporter family.</text>
</comment>
<evidence type="ECO:0000313" key="9">
    <source>
        <dbReference type="Proteomes" id="UP000184123"/>
    </source>
</evidence>
<accession>A0A1M7EA24</accession>
<organism evidence="8 9">
    <name type="scientific">Halomonas cupida</name>
    <dbReference type="NCBI Taxonomy" id="44933"/>
    <lineage>
        <taxon>Bacteria</taxon>
        <taxon>Pseudomonadati</taxon>
        <taxon>Pseudomonadota</taxon>
        <taxon>Gammaproteobacteria</taxon>
        <taxon>Oceanospirillales</taxon>
        <taxon>Halomonadaceae</taxon>
        <taxon>Halomonas</taxon>
    </lineage>
</organism>
<evidence type="ECO:0000256" key="1">
    <source>
        <dbReference type="ARBA" id="ARBA00010690"/>
    </source>
</evidence>
<feature type="compositionally biased region" description="Basic and acidic residues" evidence="5">
    <location>
        <begin position="1"/>
        <end position="10"/>
    </location>
</feature>
<keyword evidence="3" id="KW-0653">Protein transport</keyword>
<keyword evidence="6" id="KW-0472">Membrane</keyword>
<dbReference type="Proteomes" id="UP000321726">
    <property type="component" value="Unassembled WGS sequence"/>
</dbReference>
<feature type="transmembrane region" description="Helical" evidence="6">
    <location>
        <begin position="33"/>
        <end position="50"/>
    </location>
</feature>
<protein>
    <recommendedName>
        <fullName evidence="2">Flagellar biosynthetic protein FlhB</fullName>
    </recommendedName>
</protein>
<dbReference type="EMBL" id="BJXU01000025">
    <property type="protein sequence ID" value="GEN22784.1"/>
    <property type="molecule type" value="Genomic_DNA"/>
</dbReference>
<dbReference type="OrthoDB" id="9807950at2"/>
<feature type="region of interest" description="Disordered" evidence="5">
    <location>
        <begin position="1"/>
        <end position="27"/>
    </location>
</feature>
<dbReference type="Proteomes" id="UP000184123">
    <property type="component" value="Unassembled WGS sequence"/>
</dbReference>
<sequence>MAQQPSEEKSLPPSKKKLRDARKKGQVEKSNDMVSAVVMLGCTLYLVVSMDGIETRVRGLITLVTRMYTQPFDTLWPRLMAAGLEVLVWSVLPLILITVVAAILTNILIMGGMLFSVDPIKPRLEHINPAEGLKRIFSVRGIIEFIKSLLKIVTLGVAFVVVCRVGLQALMESSRCGYGCLEGIFMTLMKPLVITALVVFMIVGLLDIRTQRWLFQRDQRMTRTEHKRERKDMEGDPDIRRARQRQRRDIQAYSSRTGVQQASIMIGGTSGWLVGIRYVKGETPVPTVVCKASPQESSSLMREAIKHGLPVIEDRSLAEKVGKRAGNGEPIPEDSFQPIADILVARGML</sequence>
<evidence type="ECO:0000313" key="7">
    <source>
        <dbReference type="EMBL" id="GEN22784.1"/>
    </source>
</evidence>
<evidence type="ECO:0000256" key="5">
    <source>
        <dbReference type="SAM" id="MobiDB-lite"/>
    </source>
</evidence>
<keyword evidence="3" id="KW-0813">Transport</keyword>
<feature type="transmembrane region" description="Helical" evidence="6">
    <location>
        <begin position="86"/>
        <end position="115"/>
    </location>
</feature>
<dbReference type="PANTHER" id="PTHR30531:SF12">
    <property type="entry name" value="FLAGELLAR BIOSYNTHETIC PROTEIN FLHB"/>
    <property type="match status" value="1"/>
</dbReference>
<dbReference type="InterPro" id="IPR029025">
    <property type="entry name" value="T3SS_substrate_exporter_C"/>
</dbReference>
<feature type="transmembrane region" description="Helical" evidence="6">
    <location>
        <begin position="183"/>
        <end position="206"/>
    </location>
</feature>
<evidence type="ECO:0000256" key="6">
    <source>
        <dbReference type="SAM" id="Phobius"/>
    </source>
</evidence>
<feature type="transmembrane region" description="Helical" evidence="6">
    <location>
        <begin position="149"/>
        <end position="171"/>
    </location>
</feature>
<keyword evidence="6" id="KW-1133">Transmembrane helix</keyword>
<dbReference type="PRINTS" id="PR00950">
    <property type="entry name" value="TYPE3IMSPROT"/>
</dbReference>
<keyword evidence="3" id="KW-1006">Bacterial flagellum protein export</keyword>
<dbReference type="RefSeq" id="WP_073434564.1">
    <property type="nucleotide sequence ID" value="NZ_BJXU01000025.1"/>
</dbReference>
<dbReference type="GO" id="GO:0005886">
    <property type="term" value="C:plasma membrane"/>
    <property type="evidence" value="ECO:0007669"/>
    <property type="project" value="TreeGrafter"/>
</dbReference>
<reference evidence="7 10" key="2">
    <citation type="submission" date="2019-07" db="EMBL/GenBank/DDBJ databases">
        <title>Whole genome shotgun sequence of Halomonas cupida NBRC 102219.</title>
        <authorList>
            <person name="Hosoyama A."/>
            <person name="Uohara A."/>
            <person name="Ohji S."/>
            <person name="Ichikawa N."/>
        </authorList>
    </citation>
    <scope>NUCLEOTIDE SEQUENCE [LARGE SCALE GENOMIC DNA]</scope>
    <source>
        <strain evidence="7 10">NBRC 102219</strain>
    </source>
</reference>
<feature type="region of interest" description="Disordered" evidence="5">
    <location>
        <begin position="224"/>
        <end position="247"/>
    </location>
</feature>
<gene>
    <name evidence="7" type="primary">rhcU</name>
    <name evidence="7" type="ORF">HCU01_07330</name>
    <name evidence="8" type="ORF">SAMN05660971_01678</name>
</gene>
<dbReference type="EMBL" id="FRCA01000003">
    <property type="protein sequence ID" value="SHL88229.1"/>
    <property type="molecule type" value="Genomic_DNA"/>
</dbReference>
<dbReference type="Pfam" id="PF01312">
    <property type="entry name" value="Bac_export_2"/>
    <property type="match status" value="1"/>
</dbReference>
<comment type="function">
    <text evidence="4">Required for formation of the rod structure in the basal body of the flagellar apparatus. Together with FliI and FliH, may constitute the export apparatus of flagellin.</text>
</comment>
<dbReference type="PANTHER" id="PTHR30531">
    <property type="entry name" value="FLAGELLAR BIOSYNTHETIC PROTEIN FLHB"/>
    <property type="match status" value="1"/>
</dbReference>
<reference evidence="8 9" key="1">
    <citation type="submission" date="2016-11" db="EMBL/GenBank/DDBJ databases">
        <authorList>
            <person name="Jaros S."/>
            <person name="Januszkiewicz K."/>
            <person name="Wedrychowicz H."/>
        </authorList>
    </citation>
    <scope>NUCLEOTIDE SEQUENCE [LARGE SCALE GENOMIC DNA]</scope>
    <source>
        <strain evidence="8 9">DSM 4740</strain>
    </source>
</reference>
<feature type="compositionally biased region" description="Basic and acidic residues" evidence="5">
    <location>
        <begin position="224"/>
        <end position="241"/>
    </location>
</feature>
<dbReference type="AlphaFoldDB" id="A0A1M7EA24"/>
<dbReference type="InterPro" id="IPR006135">
    <property type="entry name" value="T3SS_substrate_exporter"/>
</dbReference>
<evidence type="ECO:0000256" key="3">
    <source>
        <dbReference type="ARBA" id="ARBA00023225"/>
    </source>
</evidence>
<evidence type="ECO:0000313" key="8">
    <source>
        <dbReference type="EMBL" id="SHL88229.1"/>
    </source>
</evidence>
<evidence type="ECO:0000256" key="4">
    <source>
        <dbReference type="ARBA" id="ARBA00025078"/>
    </source>
</evidence>
<dbReference type="STRING" id="44933.SAMN05660971_01678"/>
<dbReference type="Gene3D" id="3.40.1690.10">
    <property type="entry name" value="secretion proteins EscU"/>
    <property type="match status" value="1"/>
</dbReference>
<dbReference type="GO" id="GO:0009306">
    <property type="term" value="P:protein secretion"/>
    <property type="evidence" value="ECO:0007669"/>
    <property type="project" value="InterPro"/>
</dbReference>
<keyword evidence="6" id="KW-0812">Transmembrane</keyword>
<dbReference type="SUPFAM" id="SSF160544">
    <property type="entry name" value="EscU C-terminal domain-like"/>
    <property type="match status" value="1"/>
</dbReference>
<keyword evidence="10" id="KW-1185">Reference proteome</keyword>